<dbReference type="AlphaFoldDB" id="A0AAF0ECN1"/>
<dbReference type="GO" id="GO:0003735">
    <property type="term" value="F:structural constituent of ribosome"/>
    <property type="evidence" value="ECO:0007669"/>
    <property type="project" value="InterPro"/>
</dbReference>
<proteinExistence type="predicted"/>
<dbReference type="Proteomes" id="UP001220961">
    <property type="component" value="Chromosome 5"/>
</dbReference>
<protein>
    <recommendedName>
        <fullName evidence="2">Large ribosomal subunit protein mL59 domain-containing protein</fullName>
    </recommendedName>
</protein>
<dbReference type="InterPro" id="IPR043035">
    <property type="entry name" value="Ribosomal_mL64_sf"/>
</dbReference>
<dbReference type="GO" id="GO:0005762">
    <property type="term" value="C:mitochondrial large ribosomal subunit"/>
    <property type="evidence" value="ECO:0007669"/>
    <property type="project" value="InterPro"/>
</dbReference>
<accession>A0AAF0ECN1</accession>
<gene>
    <name evidence="3" type="ORF">MCAP1_002585</name>
</gene>
<evidence type="ECO:0000313" key="4">
    <source>
        <dbReference type="Proteomes" id="UP001220961"/>
    </source>
</evidence>
<evidence type="ECO:0000313" key="3">
    <source>
        <dbReference type="EMBL" id="WFD20341.1"/>
    </source>
</evidence>
<evidence type="ECO:0000259" key="2">
    <source>
        <dbReference type="Pfam" id="PF18126"/>
    </source>
</evidence>
<feature type="coiled-coil region" evidence="1">
    <location>
        <begin position="166"/>
        <end position="193"/>
    </location>
</feature>
<dbReference type="Pfam" id="PF18126">
    <property type="entry name" value="Mitoc_mL59"/>
    <property type="match status" value="1"/>
</dbReference>
<feature type="domain" description="Large ribosomal subunit protein mL59" evidence="2">
    <location>
        <begin position="21"/>
        <end position="185"/>
    </location>
</feature>
<dbReference type="Gene3D" id="6.10.280.120">
    <property type="entry name" value="Growth arrest and DNA-damage-inducible proteins-interacting protein 1"/>
    <property type="match status" value="1"/>
</dbReference>
<dbReference type="EMBL" id="CP119912">
    <property type="protein sequence ID" value="WFD20341.1"/>
    <property type="molecule type" value="Genomic_DNA"/>
</dbReference>
<organism evidence="3 4">
    <name type="scientific">Malassezia caprae</name>
    <dbReference type="NCBI Taxonomy" id="1381934"/>
    <lineage>
        <taxon>Eukaryota</taxon>
        <taxon>Fungi</taxon>
        <taxon>Dikarya</taxon>
        <taxon>Basidiomycota</taxon>
        <taxon>Ustilaginomycotina</taxon>
        <taxon>Malasseziomycetes</taxon>
        <taxon>Malasseziales</taxon>
        <taxon>Malasseziaceae</taxon>
        <taxon>Malassezia</taxon>
    </lineage>
</organism>
<dbReference type="InterPro" id="IPR040922">
    <property type="entry name" value="Ribosomal_mL59_dom"/>
</dbReference>
<evidence type="ECO:0000256" key="1">
    <source>
        <dbReference type="SAM" id="Coils"/>
    </source>
</evidence>
<name>A0AAF0ECN1_9BASI</name>
<sequence length="200" mass="22772">MALRATPAMRRGTPAELMQGFRRWSASVQARSANVSVARGEAPVSDMPKKAFEHWRNSETGRWNPPKYSLRRQAQLVRAACASDQPDLVQASPKFARYMRRWEEMPTHEVFTGFPAVAWPQLSAADDESEARRIARSFSQHGPYAGRAQARMFKGKKGDRASRSRQRLVEENMRTMDETIQEWREEKAAARAKAKPISPL</sequence>
<keyword evidence="1" id="KW-0175">Coiled coil</keyword>
<reference evidence="3" key="1">
    <citation type="submission" date="2023-03" db="EMBL/GenBank/DDBJ databases">
        <title>Mating type loci evolution in Malassezia.</title>
        <authorList>
            <person name="Coelho M.A."/>
        </authorList>
    </citation>
    <scope>NUCLEOTIDE SEQUENCE</scope>
    <source>
        <strain evidence="3">CBS 10434</strain>
    </source>
</reference>
<keyword evidence="4" id="KW-1185">Reference proteome</keyword>
<dbReference type="PANTHER" id="PTHR28041:SF1">
    <property type="entry name" value="LARGE RIBOSOMAL SUBUNIT PROTEIN ML59"/>
    <property type="match status" value="1"/>
</dbReference>
<dbReference type="InterPro" id="IPR037507">
    <property type="entry name" value="Ribosomal_mL59"/>
</dbReference>
<dbReference type="PANTHER" id="PTHR28041">
    <property type="entry name" value="54S RIBOSOMAL PROTEIN L25, MITOCHONDRIAL"/>
    <property type="match status" value="1"/>
</dbReference>